<evidence type="ECO:0000256" key="2">
    <source>
        <dbReference type="SAM" id="Phobius"/>
    </source>
</evidence>
<feature type="compositionally biased region" description="Polar residues" evidence="1">
    <location>
        <begin position="285"/>
        <end position="298"/>
    </location>
</feature>
<keyword evidence="2" id="KW-0812">Transmembrane</keyword>
<proteinExistence type="predicted"/>
<dbReference type="EMBL" id="FR695877">
    <property type="protein sequence ID" value="CBX31355.1"/>
    <property type="molecule type" value="Genomic_DNA"/>
</dbReference>
<evidence type="ECO:0000313" key="3">
    <source>
        <dbReference type="EMBL" id="CBX31355.1"/>
    </source>
</evidence>
<keyword evidence="2" id="KW-0472">Membrane</keyword>
<dbReference type="AlphaFoldDB" id="E1YJA1"/>
<gene>
    <name evidence="3" type="ORF">N47_E48670</name>
</gene>
<reference evidence="3" key="1">
    <citation type="journal article" date="2011" name="Environ. Microbiol.">
        <title>Genomic insights into the metabolic potential of the polycyclic aromatic hydrocarbon degrading sulfate-reducing Deltaproteobacterium N47.</title>
        <authorList>
            <person name="Bergmann F."/>
            <person name="Selesi D."/>
            <person name="Weinmaier T."/>
            <person name="Tischler P."/>
            <person name="Rattei T."/>
            <person name="Meckenstock R.U."/>
        </authorList>
    </citation>
    <scope>NUCLEOTIDE SEQUENCE</scope>
</reference>
<sequence>MDEDNAPEFKINIDGVNPDSFVTEEKKEKKRDIRIEKLNRKITIISILFPCIVFILLMIIYFDIKNKIAGVHDSGSMEVRNLSKTIDKKTAEYSSLYSRLDDSFKKKLSDVDKMGLSLKNNIDKMRVSLETELKNSVNEIKKEAKDNDIKTTNSIAQIDKQLTAAQKDVSAVSGKIKDVNSDVSLKVSGITDKLNKIENDVSKFRALLNATVNSAVSEKIASKADKKDIEQAIKNEQNRFDHELSQLEKDIDQKINAVKRQIYELEHKAIKTPPPQALPLKPDNPYNSPTIKNSSSKTGKIIEQDL</sequence>
<evidence type="ECO:0000256" key="1">
    <source>
        <dbReference type="SAM" id="MobiDB-lite"/>
    </source>
</evidence>
<accession>E1YJA1</accession>
<organism evidence="3">
    <name type="scientific">uncultured Desulfobacterium sp</name>
    <dbReference type="NCBI Taxonomy" id="201089"/>
    <lineage>
        <taxon>Bacteria</taxon>
        <taxon>Pseudomonadati</taxon>
        <taxon>Thermodesulfobacteriota</taxon>
        <taxon>Desulfobacteria</taxon>
        <taxon>Desulfobacterales</taxon>
        <taxon>Desulfobacteriaceae</taxon>
        <taxon>Desulfobacterium</taxon>
        <taxon>environmental samples</taxon>
    </lineage>
</organism>
<name>E1YJA1_9BACT</name>
<keyword evidence="2" id="KW-1133">Transmembrane helix</keyword>
<protein>
    <submittedName>
        <fullName evidence="3">Uncharacterized protein</fullName>
    </submittedName>
</protein>
<feature type="region of interest" description="Disordered" evidence="1">
    <location>
        <begin position="269"/>
        <end position="306"/>
    </location>
</feature>
<feature type="transmembrane region" description="Helical" evidence="2">
    <location>
        <begin position="42"/>
        <end position="62"/>
    </location>
</feature>